<keyword evidence="1" id="KW-1133">Transmembrane helix</keyword>
<evidence type="ECO:0000256" key="1">
    <source>
        <dbReference type="SAM" id="Phobius"/>
    </source>
</evidence>
<gene>
    <name evidence="2" type="ORF">PFJ87_09g01340</name>
</gene>
<feature type="transmembrane region" description="Helical" evidence="1">
    <location>
        <begin position="483"/>
        <end position="504"/>
    </location>
</feature>
<keyword evidence="3" id="KW-1185">Reference proteome</keyword>
<keyword evidence="1" id="KW-0812">Transmembrane</keyword>
<organism evidence="2 3">
    <name type="scientific">Encephalitozoon hellem</name>
    <name type="common">Microsporidian parasite</name>
    <dbReference type="NCBI Taxonomy" id="27973"/>
    <lineage>
        <taxon>Eukaryota</taxon>
        <taxon>Fungi</taxon>
        <taxon>Fungi incertae sedis</taxon>
        <taxon>Microsporidia</taxon>
        <taxon>Unikaryonidae</taxon>
        <taxon>Encephalitozoon</taxon>
    </lineage>
</organism>
<dbReference type="InterPro" id="IPR012468">
    <property type="entry name" value="DUF1686"/>
</dbReference>
<name>A0ABY8CMV0_ENCHE</name>
<keyword evidence="1" id="KW-0472">Membrane</keyword>
<feature type="transmembrane region" description="Helical" evidence="1">
    <location>
        <begin position="400"/>
        <end position="419"/>
    </location>
</feature>
<protein>
    <submittedName>
        <fullName evidence="2">DUF1686 domain-containing protein</fullName>
    </submittedName>
</protein>
<evidence type="ECO:0000313" key="3">
    <source>
        <dbReference type="Proteomes" id="UP001217963"/>
    </source>
</evidence>
<dbReference type="Proteomes" id="UP001217963">
    <property type="component" value="Chromosome IX"/>
</dbReference>
<accession>A0ABY8CMV0</accession>
<reference evidence="2 3" key="1">
    <citation type="submission" date="2023-02" db="EMBL/GenBank/DDBJ databases">
        <title>Encephalitozoon hellem ATCC 50451 complete genome.</title>
        <authorList>
            <person name="Mascarenhas dos Santos A.C."/>
            <person name="Julian A.T."/>
            <person name="Pombert J.-F."/>
        </authorList>
    </citation>
    <scope>NUCLEOTIDE SEQUENCE [LARGE SCALE GENOMIC DNA]</scope>
    <source>
        <strain evidence="2 3">ATCC 50451</strain>
    </source>
</reference>
<sequence>MGFLGKEAMERIVKLLHNVFGFYEGNLLCVADYLPFIDACNAEGGSMNAEDIESREIDAIEKALATLRRLKEAANLDFYDEAADIEKFLSDFDAFEKHLQDLFLEFRNALKDVKSLVEEAIDKEKDDSLKESLRGFLYVVEELTTEDKTRALCDRNLGAINFYEKIQQMKIEVFDSCFDRVANHKLGIMDSVRQSLNALEIKIFLVPENEKKTKYLHDIRQCHEDIDKALGILERTRSAGIKSISNNEGILTTLEHAKDVIGKVSLGDIEKRIESLKKDVIELVKELGEVASLQRLNSGKNALNTKIATFHIPSHFYKHNKKKPVGTEKSIHAGKPIEELYILLIIVLCIHILVYYVFSDCFYAQKLWSTALYMLVMGGCTLWLAWIMRKIWGGAITEKVLIKVLGGAIYMIPVTINIFSTAIESEICLEMIGIGGMLMYTQDLILNGMTWKQMCVVGTGNIILAIGCVCKALGMLGRDKHGPAYLEGGIIIIFVILVGILCYCRSIRKGEKIGGTLGNVMFILVMSILTMIAGVALDWKSNEYCKQTVQRDA</sequence>
<dbReference type="EMBL" id="CP119070">
    <property type="protein sequence ID" value="WEL39506.1"/>
    <property type="molecule type" value="Genomic_DNA"/>
</dbReference>
<evidence type="ECO:0000313" key="2">
    <source>
        <dbReference type="EMBL" id="WEL39506.1"/>
    </source>
</evidence>
<feature type="transmembrane region" description="Helical" evidence="1">
    <location>
        <begin position="516"/>
        <end position="537"/>
    </location>
</feature>
<proteinExistence type="predicted"/>
<dbReference type="Pfam" id="PF07937">
    <property type="entry name" value="DUF1686"/>
    <property type="match status" value="1"/>
</dbReference>
<feature type="transmembrane region" description="Helical" evidence="1">
    <location>
        <begin position="340"/>
        <end position="358"/>
    </location>
</feature>
<feature type="transmembrane region" description="Helical" evidence="1">
    <location>
        <begin position="370"/>
        <end position="388"/>
    </location>
</feature>